<evidence type="ECO:0000256" key="8">
    <source>
        <dbReference type="ARBA" id="ARBA00023136"/>
    </source>
</evidence>
<dbReference type="GO" id="GO:0006679">
    <property type="term" value="P:glucosylceramide biosynthetic process"/>
    <property type="evidence" value="ECO:0007669"/>
    <property type="project" value="TreeGrafter"/>
</dbReference>
<evidence type="ECO:0000313" key="10">
    <source>
        <dbReference type="EMBL" id="RUT07565.1"/>
    </source>
</evidence>
<proteinExistence type="predicted"/>
<name>A0A3S1CS59_9CYAN</name>
<sequence>MVWQMKDLLVLLSQVLLGWLVFQIVSISIFFISLRSTHSTYSHEKLPKTAVVLSLRGADPFLSNVLRALLHQNYPAYDLKIVVDNITDPAWNVAINVITEFGASNCSLSVLKNPLSTCSLKCSSIVQAVSELDASYQVVVLVDADAMVYTNWLRDLVSPLNSPKVGATTGNRWYLPDGIYWGSLVRYIWNVSAVIQMVLYQIAWGGSLAIKTEVIHQTGLIDIWKRAYADDTPLRSILKKHGWQIKFVPSVMLLNREECKLPNLVHWLRRQLFSSRLYHPFWFAVVADTVFTILIPNIVLLIGVVALVTRDLSTFISAVSYFAGYMIFLVIFILLIDKRIRSIISKRCEILPKSSPLTAFKLLIALPLTQWINAIAMVASHWAPTINWRGVTYRIKGRWNIKLTEYHPYQSSKSNNSKISL</sequence>
<dbReference type="SUPFAM" id="SSF53448">
    <property type="entry name" value="Nucleotide-diphospho-sugar transferases"/>
    <property type="match status" value="1"/>
</dbReference>
<keyword evidence="5 10" id="KW-0808">Transferase</keyword>
<evidence type="ECO:0000256" key="4">
    <source>
        <dbReference type="ARBA" id="ARBA00022676"/>
    </source>
</evidence>
<keyword evidence="8 9" id="KW-0472">Membrane</keyword>
<dbReference type="Pfam" id="PF13506">
    <property type="entry name" value="Glyco_transf_21"/>
    <property type="match status" value="1"/>
</dbReference>
<evidence type="ECO:0000256" key="6">
    <source>
        <dbReference type="ARBA" id="ARBA00022692"/>
    </source>
</evidence>
<evidence type="ECO:0000256" key="2">
    <source>
        <dbReference type="ARBA" id="ARBA00004760"/>
    </source>
</evidence>
<comment type="pathway">
    <text evidence="3">Sphingolipid metabolism.</text>
</comment>
<protein>
    <submittedName>
        <fullName evidence="10">Ceramide glucosyltransferase</fullName>
    </submittedName>
</protein>
<organism evidence="10 11">
    <name type="scientific">Dulcicalothrix desertica PCC 7102</name>
    <dbReference type="NCBI Taxonomy" id="232991"/>
    <lineage>
        <taxon>Bacteria</taxon>
        <taxon>Bacillati</taxon>
        <taxon>Cyanobacteriota</taxon>
        <taxon>Cyanophyceae</taxon>
        <taxon>Nostocales</taxon>
        <taxon>Calotrichaceae</taxon>
        <taxon>Dulcicalothrix</taxon>
    </lineage>
</organism>
<comment type="caution">
    <text evidence="10">The sequence shown here is derived from an EMBL/GenBank/DDBJ whole genome shotgun (WGS) entry which is preliminary data.</text>
</comment>
<comment type="subcellular location">
    <subcellularLocation>
        <location evidence="1">Membrane</location>
        <topology evidence="1">Multi-pass membrane protein</topology>
    </subcellularLocation>
</comment>
<feature type="transmembrane region" description="Helical" evidence="9">
    <location>
        <begin position="281"/>
        <end position="308"/>
    </location>
</feature>
<reference evidence="10" key="2">
    <citation type="journal article" date="2019" name="Genome Biol. Evol.">
        <title>Day and night: Metabolic profiles and evolutionary relationships of six axenic non-marine cyanobacteria.</title>
        <authorList>
            <person name="Will S.E."/>
            <person name="Henke P."/>
            <person name="Boedeker C."/>
            <person name="Huang S."/>
            <person name="Brinkmann H."/>
            <person name="Rohde M."/>
            <person name="Jarek M."/>
            <person name="Friedl T."/>
            <person name="Seufert S."/>
            <person name="Schumacher M."/>
            <person name="Overmann J."/>
            <person name="Neumann-Schaal M."/>
            <person name="Petersen J."/>
        </authorList>
    </citation>
    <scope>NUCLEOTIDE SEQUENCE [LARGE SCALE GENOMIC DNA]</scope>
    <source>
        <strain evidence="10">PCC 7102</strain>
    </source>
</reference>
<evidence type="ECO:0000256" key="7">
    <source>
        <dbReference type="ARBA" id="ARBA00022989"/>
    </source>
</evidence>
<evidence type="ECO:0000256" key="5">
    <source>
        <dbReference type="ARBA" id="ARBA00022679"/>
    </source>
</evidence>
<feature type="transmembrane region" description="Helical" evidence="9">
    <location>
        <begin position="357"/>
        <end position="379"/>
    </location>
</feature>
<dbReference type="InterPro" id="IPR025993">
    <property type="entry name" value="Ceramide_glucosylTrfase"/>
</dbReference>
<comment type="pathway">
    <text evidence="2">Lipid metabolism; sphingolipid metabolism.</text>
</comment>
<keyword evidence="6 9" id="KW-0812">Transmembrane</keyword>
<gene>
    <name evidence="10" type="ORF">DSM106972_018250</name>
</gene>
<dbReference type="InterPro" id="IPR029044">
    <property type="entry name" value="Nucleotide-diphossugar_trans"/>
</dbReference>
<feature type="transmembrane region" description="Helical" evidence="9">
    <location>
        <begin position="12"/>
        <end position="34"/>
    </location>
</feature>
<keyword evidence="4" id="KW-0328">Glycosyltransferase</keyword>
<dbReference type="PANTHER" id="PTHR12726">
    <property type="entry name" value="CERAMIDE GLUCOSYLTRANSFERASE"/>
    <property type="match status" value="1"/>
</dbReference>
<evidence type="ECO:0000313" key="11">
    <source>
        <dbReference type="Proteomes" id="UP000271624"/>
    </source>
</evidence>
<dbReference type="Proteomes" id="UP000271624">
    <property type="component" value="Unassembled WGS sequence"/>
</dbReference>
<evidence type="ECO:0000256" key="1">
    <source>
        <dbReference type="ARBA" id="ARBA00004141"/>
    </source>
</evidence>
<accession>A0A3S1CS59</accession>
<dbReference type="Gene3D" id="3.90.550.10">
    <property type="entry name" value="Spore Coat Polysaccharide Biosynthesis Protein SpsA, Chain A"/>
    <property type="match status" value="1"/>
</dbReference>
<dbReference type="EMBL" id="RSCL01000004">
    <property type="protein sequence ID" value="RUT07565.1"/>
    <property type="molecule type" value="Genomic_DNA"/>
</dbReference>
<feature type="transmembrane region" description="Helical" evidence="9">
    <location>
        <begin position="314"/>
        <end position="336"/>
    </location>
</feature>
<evidence type="ECO:0000256" key="9">
    <source>
        <dbReference type="SAM" id="Phobius"/>
    </source>
</evidence>
<dbReference type="GO" id="GO:0016020">
    <property type="term" value="C:membrane"/>
    <property type="evidence" value="ECO:0007669"/>
    <property type="project" value="UniProtKB-SubCell"/>
</dbReference>
<keyword evidence="7 9" id="KW-1133">Transmembrane helix</keyword>
<evidence type="ECO:0000256" key="3">
    <source>
        <dbReference type="ARBA" id="ARBA00004991"/>
    </source>
</evidence>
<dbReference type="GO" id="GO:0008120">
    <property type="term" value="F:ceramide glucosyltransferase activity"/>
    <property type="evidence" value="ECO:0007669"/>
    <property type="project" value="TreeGrafter"/>
</dbReference>
<keyword evidence="11" id="KW-1185">Reference proteome</keyword>
<reference evidence="10" key="1">
    <citation type="submission" date="2018-12" db="EMBL/GenBank/DDBJ databases">
        <authorList>
            <person name="Will S."/>
            <person name="Neumann-Schaal M."/>
            <person name="Henke P."/>
        </authorList>
    </citation>
    <scope>NUCLEOTIDE SEQUENCE</scope>
    <source>
        <strain evidence="10">PCC 7102</strain>
    </source>
</reference>
<dbReference type="PANTHER" id="PTHR12726:SF0">
    <property type="entry name" value="CERAMIDE GLUCOSYLTRANSFERASE"/>
    <property type="match status" value="1"/>
</dbReference>
<dbReference type="AlphaFoldDB" id="A0A3S1CS59"/>